<evidence type="ECO:0000313" key="2">
    <source>
        <dbReference type="EMBL" id="JAD18993.1"/>
    </source>
</evidence>
<dbReference type="PANTHER" id="PTHR45224">
    <property type="entry name" value="OS01G0527900 PROTEIN-RELATED"/>
    <property type="match status" value="1"/>
</dbReference>
<dbReference type="PANTHER" id="PTHR45224:SF3">
    <property type="entry name" value="OS11G0506300 PROTEIN"/>
    <property type="match status" value="1"/>
</dbReference>
<proteinExistence type="predicted"/>
<accession>A0A0A8Y1L6</accession>
<dbReference type="AlphaFoldDB" id="A0A0A8Y1L6"/>
<feature type="compositionally biased region" description="Basic and acidic residues" evidence="1">
    <location>
        <begin position="48"/>
        <end position="57"/>
    </location>
</feature>
<reference evidence="2" key="1">
    <citation type="submission" date="2014-09" db="EMBL/GenBank/DDBJ databases">
        <authorList>
            <person name="Magalhaes I.L.F."/>
            <person name="Oliveira U."/>
            <person name="Santos F.R."/>
            <person name="Vidigal T.H.D.A."/>
            <person name="Brescovit A.D."/>
            <person name="Santos A.J."/>
        </authorList>
    </citation>
    <scope>NUCLEOTIDE SEQUENCE</scope>
    <source>
        <tissue evidence="2">Shoot tissue taken approximately 20 cm above the soil surface</tissue>
    </source>
</reference>
<organism evidence="2">
    <name type="scientific">Arundo donax</name>
    <name type="common">Giant reed</name>
    <name type="synonym">Donax arundinaceus</name>
    <dbReference type="NCBI Taxonomy" id="35708"/>
    <lineage>
        <taxon>Eukaryota</taxon>
        <taxon>Viridiplantae</taxon>
        <taxon>Streptophyta</taxon>
        <taxon>Embryophyta</taxon>
        <taxon>Tracheophyta</taxon>
        <taxon>Spermatophyta</taxon>
        <taxon>Magnoliopsida</taxon>
        <taxon>Liliopsida</taxon>
        <taxon>Poales</taxon>
        <taxon>Poaceae</taxon>
        <taxon>PACMAD clade</taxon>
        <taxon>Arundinoideae</taxon>
        <taxon>Arundineae</taxon>
        <taxon>Arundo</taxon>
    </lineage>
</organism>
<reference evidence="2" key="2">
    <citation type="journal article" date="2015" name="Data Brief">
        <title>Shoot transcriptome of the giant reed, Arundo donax.</title>
        <authorList>
            <person name="Barrero R.A."/>
            <person name="Guerrero F.D."/>
            <person name="Moolhuijzen P."/>
            <person name="Goolsby J.A."/>
            <person name="Tidwell J."/>
            <person name="Bellgard S.E."/>
            <person name="Bellgard M.I."/>
        </authorList>
    </citation>
    <scope>NUCLEOTIDE SEQUENCE</scope>
    <source>
        <tissue evidence="2">Shoot tissue taken approximately 20 cm above the soil surface</tissue>
    </source>
</reference>
<evidence type="ECO:0008006" key="3">
    <source>
        <dbReference type="Google" id="ProtNLM"/>
    </source>
</evidence>
<protein>
    <recommendedName>
        <fullName evidence="3">Myb-like domain-containing protein</fullName>
    </recommendedName>
</protein>
<dbReference type="EMBL" id="GBRH01278902">
    <property type="protein sequence ID" value="JAD18993.1"/>
    <property type="molecule type" value="Transcribed_RNA"/>
</dbReference>
<sequence>MGILNHQPQNFHFVGAPSHCAPFKAPRPTVSSGFSPPHVESPTPHSSTETHHAHEPIDVDSNDEVIRTEKRILWTPEEDLRLMSAWLNNSMDPISGADKRNEQY</sequence>
<evidence type="ECO:0000256" key="1">
    <source>
        <dbReference type="SAM" id="MobiDB-lite"/>
    </source>
</evidence>
<feature type="region of interest" description="Disordered" evidence="1">
    <location>
        <begin position="24"/>
        <end position="63"/>
    </location>
</feature>
<name>A0A0A8Y1L6_ARUDO</name>